<protein>
    <recommendedName>
        <fullName evidence="4">Plastocyanin-like domain-containing protein</fullName>
    </recommendedName>
</protein>
<proteinExistence type="predicted"/>
<dbReference type="Proteomes" id="UP001175226">
    <property type="component" value="Unassembled WGS sequence"/>
</dbReference>
<comment type="caution">
    <text evidence="2">The sequence shown here is derived from an EMBL/GenBank/DDBJ whole genome shotgun (WGS) entry which is preliminary data.</text>
</comment>
<name>A0AA39MPS2_9AGAR</name>
<evidence type="ECO:0008006" key="4">
    <source>
        <dbReference type="Google" id="ProtNLM"/>
    </source>
</evidence>
<organism evidence="2 3">
    <name type="scientific">Armillaria borealis</name>
    <dbReference type="NCBI Taxonomy" id="47425"/>
    <lineage>
        <taxon>Eukaryota</taxon>
        <taxon>Fungi</taxon>
        <taxon>Dikarya</taxon>
        <taxon>Basidiomycota</taxon>
        <taxon>Agaricomycotina</taxon>
        <taxon>Agaricomycetes</taxon>
        <taxon>Agaricomycetidae</taxon>
        <taxon>Agaricales</taxon>
        <taxon>Marasmiineae</taxon>
        <taxon>Physalacriaceae</taxon>
        <taxon>Armillaria</taxon>
    </lineage>
</organism>
<feature type="signal peptide" evidence="1">
    <location>
        <begin position="1"/>
        <end position="18"/>
    </location>
</feature>
<reference evidence="2" key="1">
    <citation type="submission" date="2023-06" db="EMBL/GenBank/DDBJ databases">
        <authorList>
            <consortium name="Lawrence Berkeley National Laboratory"/>
            <person name="Ahrendt S."/>
            <person name="Sahu N."/>
            <person name="Indic B."/>
            <person name="Wong-Bajracharya J."/>
            <person name="Merenyi Z."/>
            <person name="Ke H.-M."/>
            <person name="Monk M."/>
            <person name="Kocsube S."/>
            <person name="Drula E."/>
            <person name="Lipzen A."/>
            <person name="Balint B."/>
            <person name="Henrissat B."/>
            <person name="Andreopoulos B."/>
            <person name="Martin F.M."/>
            <person name="Harder C.B."/>
            <person name="Rigling D."/>
            <person name="Ford K.L."/>
            <person name="Foster G.D."/>
            <person name="Pangilinan J."/>
            <person name="Papanicolaou A."/>
            <person name="Barry K."/>
            <person name="LaButti K."/>
            <person name="Viragh M."/>
            <person name="Koriabine M."/>
            <person name="Yan M."/>
            <person name="Riley R."/>
            <person name="Champramary S."/>
            <person name="Plett K.L."/>
            <person name="Tsai I.J."/>
            <person name="Slot J."/>
            <person name="Sipos G."/>
            <person name="Plett J."/>
            <person name="Nagy L.G."/>
            <person name="Grigoriev I.V."/>
        </authorList>
    </citation>
    <scope>NUCLEOTIDE SEQUENCE</scope>
    <source>
        <strain evidence="2">FPL87.14</strain>
    </source>
</reference>
<evidence type="ECO:0000313" key="2">
    <source>
        <dbReference type="EMBL" id="KAK0442606.1"/>
    </source>
</evidence>
<keyword evidence="3" id="KW-1185">Reference proteome</keyword>
<keyword evidence="1" id="KW-0732">Signal</keyword>
<evidence type="ECO:0000313" key="3">
    <source>
        <dbReference type="Proteomes" id="UP001175226"/>
    </source>
</evidence>
<accession>A0AA39MPS2</accession>
<dbReference type="EMBL" id="JAUEPT010000025">
    <property type="protein sequence ID" value="KAK0442606.1"/>
    <property type="molecule type" value="Genomic_DNA"/>
</dbReference>
<evidence type="ECO:0000256" key="1">
    <source>
        <dbReference type="SAM" id="SignalP"/>
    </source>
</evidence>
<sequence>MYIVVFRTMVAFAQPLLSTSTGMQQGYRYNDARTPYLEPPVSIRFVNCDTNLSVWTIPSRQNRWRSNSSFDFIGNRTTLHFHGIRAHTAHGTHCPEDASPP</sequence>
<gene>
    <name evidence="2" type="ORF">EV421DRAFT_1808027</name>
</gene>
<feature type="chain" id="PRO_5041467025" description="Plastocyanin-like domain-containing protein" evidence="1">
    <location>
        <begin position="19"/>
        <end position="101"/>
    </location>
</feature>
<dbReference type="AlphaFoldDB" id="A0AA39MPS2"/>